<accession>A0A2R7Y4B6</accession>
<evidence type="ECO:0000313" key="2">
    <source>
        <dbReference type="Proteomes" id="UP000244093"/>
    </source>
</evidence>
<evidence type="ECO:0000313" key="1">
    <source>
        <dbReference type="EMBL" id="PUA32395.1"/>
    </source>
</evidence>
<dbReference type="EMBL" id="NBVN01000004">
    <property type="protein sequence ID" value="PUA32395.1"/>
    <property type="molecule type" value="Genomic_DNA"/>
</dbReference>
<proteinExistence type="predicted"/>
<sequence length="65" mass="8098">MVKCPYCGYESNINDFKLLRNPWRYRFYEVRRLECPKCRKVFNYYYEVTSEGKEVKFMIRVKPRG</sequence>
<comment type="caution">
    <text evidence="1">The sequence shown here is derived from an EMBL/GenBank/DDBJ whole genome shotgun (WGS) entry which is preliminary data.</text>
</comment>
<protein>
    <submittedName>
        <fullName evidence="1">Uncharacterized protein</fullName>
    </submittedName>
</protein>
<gene>
    <name evidence="1" type="ORF">B7O98_07000</name>
</gene>
<reference evidence="1 2" key="1">
    <citation type="journal article" date="2018" name="Syst. Appl. Microbiol.">
        <title>A new symbiotic nanoarchaeote (Candidatus Nanoclepta minutus) and its host (Zestosphaera tikiterensis gen. nov., sp. nov.) from a New Zealand hot spring.</title>
        <authorList>
            <person name="St John E."/>
            <person name="Liu Y."/>
            <person name="Podar M."/>
            <person name="Stott M.B."/>
            <person name="Meneghin J."/>
            <person name="Chen Z."/>
            <person name="Lagutin K."/>
            <person name="Mitchell K."/>
            <person name="Reysenbach A.L."/>
        </authorList>
    </citation>
    <scope>NUCLEOTIDE SEQUENCE [LARGE SCALE GENOMIC DNA]</scope>
    <source>
        <strain evidence="1">NZ3</strain>
    </source>
</reference>
<dbReference type="Proteomes" id="UP000244093">
    <property type="component" value="Unassembled WGS sequence"/>
</dbReference>
<dbReference type="AlphaFoldDB" id="A0A2R7Y4B6"/>
<organism evidence="1 2">
    <name type="scientific">Zestosphaera tikiterensis</name>
    <dbReference type="NCBI Taxonomy" id="1973259"/>
    <lineage>
        <taxon>Archaea</taxon>
        <taxon>Thermoproteota</taxon>
        <taxon>Thermoprotei</taxon>
        <taxon>Desulfurococcales</taxon>
        <taxon>Desulfurococcaceae</taxon>
        <taxon>Zestosphaera</taxon>
    </lineage>
</organism>
<name>A0A2R7Y4B6_9CREN</name>